<dbReference type="SUPFAM" id="SSF57850">
    <property type="entry name" value="RING/U-box"/>
    <property type="match status" value="1"/>
</dbReference>
<proteinExistence type="predicted"/>
<dbReference type="STRING" id="930990.A0A067MAT8"/>
<dbReference type="HOGENOM" id="CLU_004050_1_0_1"/>
<dbReference type="GO" id="GO:0008270">
    <property type="term" value="F:zinc ion binding"/>
    <property type="evidence" value="ECO:0007669"/>
    <property type="project" value="UniProtKB-KW"/>
</dbReference>
<evidence type="ECO:0000256" key="3">
    <source>
        <dbReference type="ARBA" id="ARBA00022833"/>
    </source>
</evidence>
<gene>
    <name evidence="6" type="ORF">BOTBODRAFT_188858</name>
</gene>
<dbReference type="SMART" id="SM00291">
    <property type="entry name" value="ZnF_ZZ"/>
    <property type="match status" value="1"/>
</dbReference>
<keyword evidence="7" id="KW-1185">Reference proteome</keyword>
<name>A0A067MAT8_BOTB1</name>
<sequence>MSNPSITADTPHPSPQIHMEGNRFTHLETTLDKVDDSVQSVAGNVARIQALYAANSATFSAAYKALNDTGGGIFIRDLLEPVKKVLDALNVVAQANPWIGIAVTAFKLIVDLEIERRSNDRRIEALIFSQTDMMSALLELRYIKDVGLAMFKSNGIPSRFQRVLQAVKMSINECGLAMDTYKKQKFLGKFFRSKQWKDKFENIAKGLLDHKVEITFALQANMALGVDQIQDGVSSVNVKLDMVIDLLRRPTPQEEKMESELRKLGDYNIDTVREREDLLRQLAPLAAQYDATTTEDVAGDQSKKKPLERSLLDSVQLEVDVLIEQNRSYFEVKLETQTRRLQDVISLSTKRIITKLGDGPYKRVHDPDLRHIWKDMNWHGAVKVRSFVAALQDYFVDRFEAHEQSGVHSLSAIDATLIPHSPILSEFGSDIEGMVDAPSNFNEFEAEKWCLKYLSSAYLRAIAEVIDDDFSGFVKISEANNFAASRPANWTLLKWIAYWADGTSPFLFEFYPHSSYIQMLRVKVLPENAWTAGAYLDITQLYLLRYVIRDLDPFYVQDGDMLDIMATRMRYEEERLRPVLEKIHYNIDVVQDFFGKGRIETYLFPLLYLVLRRHYQIIQLAAVEILDERVFENARSTIDSIWLAVSGRIDQVEAEFKLQKLKADREFRRFGNGIYFRAYKRRNDSPFEYTDRIHAAPSFILPFVEEISLDTGRIIDPLAEAHEDVGPLSPNALDFPLQFKDLAAAEFGAERARAERYAALSAQKYIWENMPRPWSDATEFTDGDATALEDLEGSLKQLPEATQAQYGALAALELRKTLKVHWCECDSCGMDPIVGHRWTCANCKNFDYCNSCETHGPKAKLDEDTFHKETHSMVYIRDPISIGAAQRRRQESTTLFAQGRPGRACDGPCGRNDVSLIWYACFECDYYRCEDCFKEQHPGSHDTSHHILKIKQRGCDMDARETLLRDERPEESGTMKFGERLEKKIEQQFNTFEKRFNAFEAAFEARFSALEEIIKGLKSAGVSFSE</sequence>
<organism evidence="6 7">
    <name type="scientific">Botryobasidium botryosum (strain FD-172 SS1)</name>
    <dbReference type="NCBI Taxonomy" id="930990"/>
    <lineage>
        <taxon>Eukaryota</taxon>
        <taxon>Fungi</taxon>
        <taxon>Dikarya</taxon>
        <taxon>Basidiomycota</taxon>
        <taxon>Agaricomycotina</taxon>
        <taxon>Agaricomycetes</taxon>
        <taxon>Cantharellales</taxon>
        <taxon>Botryobasidiaceae</taxon>
        <taxon>Botryobasidium</taxon>
    </lineage>
</organism>
<keyword evidence="2 4" id="KW-0863">Zinc-finger</keyword>
<dbReference type="AlphaFoldDB" id="A0A067MAT8"/>
<dbReference type="Gene3D" id="3.30.60.90">
    <property type="match status" value="1"/>
</dbReference>
<evidence type="ECO:0000256" key="2">
    <source>
        <dbReference type="ARBA" id="ARBA00022771"/>
    </source>
</evidence>
<reference evidence="7" key="1">
    <citation type="journal article" date="2014" name="Proc. Natl. Acad. Sci. U.S.A.">
        <title>Extensive sampling of basidiomycete genomes demonstrates inadequacy of the white-rot/brown-rot paradigm for wood decay fungi.</title>
        <authorList>
            <person name="Riley R."/>
            <person name="Salamov A.A."/>
            <person name="Brown D.W."/>
            <person name="Nagy L.G."/>
            <person name="Floudas D."/>
            <person name="Held B.W."/>
            <person name="Levasseur A."/>
            <person name="Lombard V."/>
            <person name="Morin E."/>
            <person name="Otillar R."/>
            <person name="Lindquist E.A."/>
            <person name="Sun H."/>
            <person name="LaButti K.M."/>
            <person name="Schmutz J."/>
            <person name="Jabbour D."/>
            <person name="Luo H."/>
            <person name="Baker S.E."/>
            <person name="Pisabarro A.G."/>
            <person name="Walton J.D."/>
            <person name="Blanchette R.A."/>
            <person name="Henrissat B."/>
            <person name="Martin F."/>
            <person name="Cullen D."/>
            <person name="Hibbett D.S."/>
            <person name="Grigoriev I.V."/>
        </authorList>
    </citation>
    <scope>NUCLEOTIDE SEQUENCE [LARGE SCALE GENOMIC DNA]</scope>
    <source>
        <strain evidence="7">FD-172 SS1</strain>
    </source>
</reference>
<feature type="domain" description="ZZ-type" evidence="5">
    <location>
        <begin position="820"/>
        <end position="881"/>
    </location>
</feature>
<dbReference type="OrthoDB" id="2122982at2759"/>
<keyword evidence="3" id="KW-0862">Zinc</keyword>
<dbReference type="PROSITE" id="PS50135">
    <property type="entry name" value="ZF_ZZ_2"/>
    <property type="match status" value="1"/>
</dbReference>
<accession>A0A067MAT8</accession>
<dbReference type="Pfam" id="PF00569">
    <property type="entry name" value="ZZ"/>
    <property type="match status" value="1"/>
</dbReference>
<protein>
    <recommendedName>
        <fullName evidence="5">ZZ-type domain-containing protein</fullName>
    </recommendedName>
</protein>
<keyword evidence="1" id="KW-0479">Metal-binding</keyword>
<dbReference type="CDD" id="cd02340">
    <property type="entry name" value="ZZ_NBR1_like"/>
    <property type="match status" value="1"/>
</dbReference>
<dbReference type="Proteomes" id="UP000027195">
    <property type="component" value="Unassembled WGS sequence"/>
</dbReference>
<evidence type="ECO:0000256" key="4">
    <source>
        <dbReference type="PROSITE-ProRule" id="PRU00228"/>
    </source>
</evidence>
<evidence type="ECO:0000259" key="5">
    <source>
        <dbReference type="PROSITE" id="PS50135"/>
    </source>
</evidence>
<evidence type="ECO:0000256" key="1">
    <source>
        <dbReference type="ARBA" id="ARBA00022723"/>
    </source>
</evidence>
<evidence type="ECO:0000313" key="6">
    <source>
        <dbReference type="EMBL" id="KDQ12838.1"/>
    </source>
</evidence>
<dbReference type="InterPro" id="IPR000433">
    <property type="entry name" value="Znf_ZZ"/>
</dbReference>
<evidence type="ECO:0000313" key="7">
    <source>
        <dbReference type="Proteomes" id="UP000027195"/>
    </source>
</evidence>
<dbReference type="InterPro" id="IPR043145">
    <property type="entry name" value="Znf_ZZ_sf"/>
</dbReference>
<dbReference type="EMBL" id="KL198047">
    <property type="protein sequence ID" value="KDQ12838.1"/>
    <property type="molecule type" value="Genomic_DNA"/>
</dbReference>
<dbReference type="InParanoid" id="A0A067MAT8"/>